<feature type="compositionally biased region" description="Basic and acidic residues" evidence="1">
    <location>
        <begin position="359"/>
        <end position="368"/>
    </location>
</feature>
<dbReference type="Gene3D" id="3.55.50.10">
    <property type="entry name" value="Baseplate protein-like domains"/>
    <property type="match status" value="1"/>
</dbReference>
<feature type="region of interest" description="Disordered" evidence="1">
    <location>
        <begin position="338"/>
        <end position="368"/>
    </location>
</feature>
<sequence length="368" mass="41098">MSRKDILGQWAKFSFQTEEGAPVRTFRGFISRFHSVSRSPDGCTYRVVIRQRLAMLDGPSNCVTYQNRTSADIVQAVIERNDMRPWIRVEQRLRRQHPKHAFRFQYNMGDLAYCRLEMEQDGLFWFTEDGQHGEVLVIADDIDGYTRPAIELKARPGAGLHTFEESVYSLKVKTKAVPDSFIVADYNPENALTLFREEGKARDEFSREQHDGTTLGTPYVWGTQHGDAEGAKREAVLRHEAARAQQVTCKAKSTMPLVRPGCVVKPDALEAYATEAGKEFDAKDTSGANSFCINAGEYFMEVRRDPTTTAQSPHPAGSPLHPVPVGCHVHPGRLHERGGMVRGTGPRRSAMGAIPVDPARFHGGIDRG</sequence>
<evidence type="ECO:0000313" key="3">
    <source>
        <dbReference type="Proteomes" id="UP000077961"/>
    </source>
</evidence>
<organism evidence="2 3">
    <name type="scientific">Paraburkholderia ginsengiterrae</name>
    <dbReference type="NCBI Taxonomy" id="1462993"/>
    <lineage>
        <taxon>Bacteria</taxon>
        <taxon>Pseudomonadati</taxon>
        <taxon>Pseudomonadota</taxon>
        <taxon>Betaproteobacteria</taxon>
        <taxon>Burkholderiales</taxon>
        <taxon>Burkholderiaceae</taxon>
        <taxon>Paraburkholderia</taxon>
    </lineage>
</organism>
<comment type="caution">
    <text evidence="2">The sequence shown here is derived from an EMBL/GenBank/DDBJ whole genome shotgun (WGS) entry which is preliminary data.</text>
</comment>
<dbReference type="Pfam" id="PF05954">
    <property type="entry name" value="Phage_GPD"/>
    <property type="match status" value="1"/>
</dbReference>
<proteinExistence type="predicted"/>
<accession>A0ABX2UMK9</accession>
<gene>
    <name evidence="2" type="ORF">A6V36_10630</name>
</gene>
<evidence type="ECO:0000313" key="2">
    <source>
        <dbReference type="EMBL" id="OAJ53904.1"/>
    </source>
</evidence>
<dbReference type="EMBL" id="LXJZ01000209">
    <property type="protein sequence ID" value="OAJ53904.1"/>
    <property type="molecule type" value="Genomic_DNA"/>
</dbReference>
<name>A0ABX2UMK9_9BURK</name>
<reference evidence="2 3" key="1">
    <citation type="submission" date="2016-04" db="EMBL/GenBank/DDBJ databases">
        <title>Reclassification of Paraburkholderia panaciterrae (Farh et al. 2015) Dobritsa &amp; Samadpour 2016 as a later homotypic synonym of Paraburkholderia ginsengiterrae (Farh et al. 2015) Dobritsa &amp; Samadpour 2016.</title>
        <authorList>
            <person name="Dobritsa A.P."/>
            <person name="Kutumbaka K."/>
            <person name="Samadpour M."/>
        </authorList>
    </citation>
    <scope>NUCLEOTIDE SEQUENCE [LARGE SCALE GENOMIC DNA]</scope>
    <source>
        <strain evidence="2 3">DCY85-1</strain>
    </source>
</reference>
<keyword evidence="3" id="KW-1185">Reference proteome</keyword>
<dbReference type="Proteomes" id="UP000077961">
    <property type="component" value="Unassembled WGS sequence"/>
</dbReference>
<protein>
    <submittedName>
        <fullName evidence="2">Uncharacterized protein</fullName>
    </submittedName>
</protein>
<evidence type="ECO:0000256" key="1">
    <source>
        <dbReference type="SAM" id="MobiDB-lite"/>
    </source>
</evidence>
<dbReference type="SUPFAM" id="SSF69279">
    <property type="entry name" value="Phage tail proteins"/>
    <property type="match status" value="2"/>
</dbReference>